<dbReference type="Proteomes" id="UP000193387">
    <property type="component" value="Unassembled WGS sequence"/>
</dbReference>
<dbReference type="Gene3D" id="3.90.550.10">
    <property type="entry name" value="Spore Coat Polysaccharide Biosynthesis Protein SpsA, Chain A"/>
    <property type="match status" value="1"/>
</dbReference>
<organism evidence="2 3">
    <name type="scientific">Mycobacterium saskatchewanense</name>
    <dbReference type="NCBI Taxonomy" id="220927"/>
    <lineage>
        <taxon>Bacteria</taxon>
        <taxon>Bacillati</taxon>
        <taxon>Actinomycetota</taxon>
        <taxon>Actinomycetes</taxon>
        <taxon>Mycobacteriales</taxon>
        <taxon>Mycobacteriaceae</taxon>
        <taxon>Mycobacterium</taxon>
        <taxon>Mycobacterium simiae complex</taxon>
    </lineage>
</organism>
<dbReference type="InterPro" id="IPR001173">
    <property type="entry name" value="Glyco_trans_2-like"/>
</dbReference>
<evidence type="ECO:0000313" key="3">
    <source>
        <dbReference type="Proteomes" id="UP000193387"/>
    </source>
</evidence>
<dbReference type="RefSeq" id="WP_085254714.1">
    <property type="nucleotide sequence ID" value="NZ_AP022573.1"/>
</dbReference>
<dbReference type="SUPFAM" id="SSF53448">
    <property type="entry name" value="Nucleotide-diphospho-sugar transferases"/>
    <property type="match status" value="1"/>
</dbReference>
<dbReference type="CDD" id="cd00761">
    <property type="entry name" value="Glyco_tranf_GTA_type"/>
    <property type="match status" value="1"/>
</dbReference>
<dbReference type="EMBL" id="LQPR01000019">
    <property type="protein sequence ID" value="ORW73264.1"/>
    <property type="molecule type" value="Genomic_DNA"/>
</dbReference>
<feature type="domain" description="Glycosyltransferase 2-like" evidence="1">
    <location>
        <begin position="8"/>
        <end position="83"/>
    </location>
</feature>
<sequence length="97" mass="10168">MATKPSTSFVIATRDRCDELCAVLDRLLDTFDCSIILVDNASQDCSVPAAARIADRSDGRVTVIPLPRNEGAVARNVGVAQAKIVSAVDAVDPVDPG</sequence>
<reference evidence="2 3" key="1">
    <citation type="submission" date="2016-01" db="EMBL/GenBank/DDBJ databases">
        <title>The new phylogeny of the genus Mycobacterium.</title>
        <authorList>
            <person name="Tarcisio F."/>
            <person name="Conor M."/>
            <person name="Antonella G."/>
            <person name="Elisabetta G."/>
            <person name="Giulia F.S."/>
            <person name="Sara T."/>
            <person name="Anna F."/>
            <person name="Clotilde B."/>
            <person name="Roberto B."/>
            <person name="Veronica D.S."/>
            <person name="Fabio R."/>
            <person name="Monica P."/>
            <person name="Olivier J."/>
            <person name="Enrico T."/>
            <person name="Nicola S."/>
        </authorList>
    </citation>
    <scope>NUCLEOTIDE SEQUENCE [LARGE SCALE GENOMIC DNA]</scope>
    <source>
        <strain evidence="2 3">DSM 44616</strain>
    </source>
</reference>
<proteinExistence type="predicted"/>
<evidence type="ECO:0000313" key="2">
    <source>
        <dbReference type="EMBL" id="ORW73264.1"/>
    </source>
</evidence>
<name>A0AAJ3TW66_9MYCO</name>
<dbReference type="InterPro" id="IPR029044">
    <property type="entry name" value="Nucleotide-diphossugar_trans"/>
</dbReference>
<accession>A0AAJ3TW66</accession>
<gene>
    <name evidence="2" type="ORF">AWC23_07545</name>
</gene>
<keyword evidence="3" id="KW-1185">Reference proteome</keyword>
<dbReference type="Pfam" id="PF00535">
    <property type="entry name" value="Glycos_transf_2"/>
    <property type="match status" value="1"/>
</dbReference>
<evidence type="ECO:0000259" key="1">
    <source>
        <dbReference type="Pfam" id="PF00535"/>
    </source>
</evidence>
<comment type="caution">
    <text evidence="2">The sequence shown here is derived from an EMBL/GenBank/DDBJ whole genome shotgun (WGS) entry which is preliminary data.</text>
</comment>
<dbReference type="AlphaFoldDB" id="A0AAJ3TW66"/>
<protein>
    <recommendedName>
        <fullName evidence="1">Glycosyltransferase 2-like domain-containing protein</fullName>
    </recommendedName>
</protein>